<sequence length="174" mass="18549">MIRDAARALFAEHGYERTTIRAVADRAGVDPALVMQNFGSKEALFAAAARWSTPLDELLAAGRTELPQAALDHVLDAFEDPERRAAAEALLRSCLTHPAAQAVLRDQVMGAAQERVASTIGGPDAALRAALLNACVLGLTISRYLVEVPAVADATATDLERVLRPALERLVEPT</sequence>
<dbReference type="InterPro" id="IPR009057">
    <property type="entry name" value="Homeodomain-like_sf"/>
</dbReference>
<proteinExistence type="predicted"/>
<dbReference type="SUPFAM" id="SSF46689">
    <property type="entry name" value="Homeodomain-like"/>
    <property type="match status" value="1"/>
</dbReference>
<protein>
    <submittedName>
        <fullName evidence="4">Transcriptional regulator, TetR family</fullName>
    </submittedName>
</protein>
<evidence type="ECO:0000256" key="1">
    <source>
        <dbReference type="ARBA" id="ARBA00023125"/>
    </source>
</evidence>
<dbReference type="SUPFAM" id="SSF48498">
    <property type="entry name" value="Tetracyclin repressor-like, C-terminal domain"/>
    <property type="match status" value="1"/>
</dbReference>
<dbReference type="PANTHER" id="PTHR30055">
    <property type="entry name" value="HTH-TYPE TRANSCRIPTIONAL REGULATOR RUTR"/>
    <property type="match status" value="1"/>
</dbReference>
<evidence type="ECO:0000259" key="3">
    <source>
        <dbReference type="PROSITE" id="PS50977"/>
    </source>
</evidence>
<dbReference type="Gene3D" id="1.10.10.60">
    <property type="entry name" value="Homeodomain-like"/>
    <property type="match status" value="1"/>
</dbReference>
<keyword evidence="5" id="KW-1185">Reference proteome</keyword>
<dbReference type="Proteomes" id="UP000199614">
    <property type="component" value="Unassembled WGS sequence"/>
</dbReference>
<dbReference type="InterPro" id="IPR001647">
    <property type="entry name" value="HTH_TetR"/>
</dbReference>
<reference evidence="4 5" key="1">
    <citation type="submission" date="2016-10" db="EMBL/GenBank/DDBJ databases">
        <authorList>
            <person name="de Groot N.N."/>
        </authorList>
    </citation>
    <scope>NUCLEOTIDE SEQUENCE [LARGE SCALE GENOMIC DNA]</scope>
    <source>
        <strain evidence="4 5">CGMCC 4.1877</strain>
    </source>
</reference>
<dbReference type="PRINTS" id="PR00455">
    <property type="entry name" value="HTHTETR"/>
</dbReference>
<dbReference type="InterPro" id="IPR050109">
    <property type="entry name" value="HTH-type_TetR-like_transc_reg"/>
</dbReference>
<dbReference type="AlphaFoldDB" id="A0A1I5INJ5"/>
<keyword evidence="1 2" id="KW-0238">DNA-binding</keyword>
<dbReference type="Gene3D" id="1.10.357.10">
    <property type="entry name" value="Tetracycline Repressor, domain 2"/>
    <property type="match status" value="1"/>
</dbReference>
<evidence type="ECO:0000256" key="2">
    <source>
        <dbReference type="PROSITE-ProRule" id="PRU00335"/>
    </source>
</evidence>
<organism evidence="4 5">
    <name type="scientific">Pseudonocardia ammonioxydans</name>
    <dbReference type="NCBI Taxonomy" id="260086"/>
    <lineage>
        <taxon>Bacteria</taxon>
        <taxon>Bacillati</taxon>
        <taxon>Actinomycetota</taxon>
        <taxon>Actinomycetes</taxon>
        <taxon>Pseudonocardiales</taxon>
        <taxon>Pseudonocardiaceae</taxon>
        <taxon>Pseudonocardia</taxon>
    </lineage>
</organism>
<feature type="DNA-binding region" description="H-T-H motif" evidence="2">
    <location>
        <begin position="19"/>
        <end position="38"/>
    </location>
</feature>
<dbReference type="RefSeq" id="WP_218163069.1">
    <property type="nucleotide sequence ID" value="NZ_FOUY01000114.1"/>
</dbReference>
<dbReference type="InterPro" id="IPR041678">
    <property type="entry name" value="TetR_C_16"/>
</dbReference>
<name>A0A1I5INJ5_PSUAM</name>
<dbReference type="EMBL" id="FOUY01000114">
    <property type="protein sequence ID" value="SFO61889.1"/>
    <property type="molecule type" value="Genomic_DNA"/>
</dbReference>
<feature type="domain" description="HTH tetR-type" evidence="3">
    <location>
        <begin position="1"/>
        <end position="56"/>
    </location>
</feature>
<dbReference type="Pfam" id="PF17920">
    <property type="entry name" value="TetR_C_16"/>
    <property type="match status" value="1"/>
</dbReference>
<dbReference type="Pfam" id="PF00440">
    <property type="entry name" value="TetR_N"/>
    <property type="match status" value="1"/>
</dbReference>
<evidence type="ECO:0000313" key="4">
    <source>
        <dbReference type="EMBL" id="SFO61889.1"/>
    </source>
</evidence>
<dbReference type="PANTHER" id="PTHR30055:SF235">
    <property type="entry name" value="TRANSCRIPTIONAL REGULATORY PROTEIN"/>
    <property type="match status" value="1"/>
</dbReference>
<dbReference type="STRING" id="260086.SAMN05216207_11142"/>
<dbReference type="InterPro" id="IPR036271">
    <property type="entry name" value="Tet_transcr_reg_TetR-rel_C_sf"/>
</dbReference>
<evidence type="ECO:0000313" key="5">
    <source>
        <dbReference type="Proteomes" id="UP000199614"/>
    </source>
</evidence>
<gene>
    <name evidence="4" type="ORF">SAMN05216207_11142</name>
</gene>
<dbReference type="PROSITE" id="PS50977">
    <property type="entry name" value="HTH_TETR_2"/>
    <property type="match status" value="1"/>
</dbReference>
<dbReference type="GO" id="GO:0003700">
    <property type="term" value="F:DNA-binding transcription factor activity"/>
    <property type="evidence" value="ECO:0007669"/>
    <property type="project" value="TreeGrafter"/>
</dbReference>
<dbReference type="GO" id="GO:0000976">
    <property type="term" value="F:transcription cis-regulatory region binding"/>
    <property type="evidence" value="ECO:0007669"/>
    <property type="project" value="TreeGrafter"/>
</dbReference>
<accession>A0A1I5INJ5</accession>